<dbReference type="EMBL" id="CP014227">
    <property type="protein sequence ID" value="AMD86115.1"/>
    <property type="molecule type" value="Genomic_DNA"/>
</dbReference>
<name>A0ABN4KFQ4_9FLAO</name>
<dbReference type="Pfam" id="PF20103">
    <property type="entry name" value="DUF6493"/>
    <property type="match status" value="1"/>
</dbReference>
<dbReference type="InterPro" id="IPR045472">
    <property type="entry name" value="DUF6493"/>
</dbReference>
<evidence type="ECO:0000259" key="1">
    <source>
        <dbReference type="Pfam" id="PF20103"/>
    </source>
</evidence>
<organism evidence="2 3">
    <name type="scientific">Capnocytophaga haemolytica</name>
    <dbReference type="NCBI Taxonomy" id="45243"/>
    <lineage>
        <taxon>Bacteria</taxon>
        <taxon>Pseudomonadati</taxon>
        <taxon>Bacteroidota</taxon>
        <taxon>Flavobacteriia</taxon>
        <taxon>Flavobacteriales</taxon>
        <taxon>Flavobacteriaceae</taxon>
        <taxon>Capnocytophaga</taxon>
    </lineage>
</organism>
<sequence>MEIEWYVGDPNTVREADYLLQNPEAIEKVLLALPRVETKVLDLAKFTLREGYQRTRGTVYWTDVIEILLEKGYEFPTSFVDDLYGSLLSHWKKAHLEWHCRLITLLSPTNDQILRNQHTLFAVLPLGVPSICKFVMETLQTVAHDPLFDSRAFAENFALLFTAEKQAKTLLAGLKIVKSVQCTVKSAPLLTAEQLAVLLMQPDAKLQEEAAKLLVERREQRGESREELQAVIAPYEAYLKSKTKTILGEILESREQRVESKVVVIHLYTKNKVK</sequence>
<feature type="domain" description="DUF6493" evidence="1">
    <location>
        <begin position="11"/>
        <end position="164"/>
    </location>
</feature>
<evidence type="ECO:0000313" key="3">
    <source>
        <dbReference type="Proteomes" id="UP000065822"/>
    </source>
</evidence>
<dbReference type="Proteomes" id="UP000065822">
    <property type="component" value="Chromosome"/>
</dbReference>
<reference evidence="2 3" key="1">
    <citation type="submission" date="2016-02" db="EMBL/GenBank/DDBJ databases">
        <authorList>
            <person name="Holder M.E."/>
            <person name="Ajami N.J."/>
            <person name="Petrosino J.F."/>
        </authorList>
    </citation>
    <scope>NUCLEOTIDE SEQUENCE [LARGE SCALE GENOMIC DNA]</scope>
    <source>
        <strain evidence="2 3">CCUG 32990</strain>
    </source>
</reference>
<proteinExistence type="predicted"/>
<evidence type="ECO:0000313" key="2">
    <source>
        <dbReference type="EMBL" id="AMD86115.1"/>
    </source>
</evidence>
<gene>
    <name evidence="2" type="ORF">AXF12_11725</name>
</gene>
<protein>
    <recommendedName>
        <fullName evidence="1">DUF6493 domain-containing protein</fullName>
    </recommendedName>
</protein>
<accession>A0ABN4KFQ4</accession>
<keyword evidence="3" id="KW-1185">Reference proteome</keyword>